<dbReference type="Proteomes" id="UP000054107">
    <property type="component" value="Unassembled WGS sequence"/>
</dbReference>
<dbReference type="GO" id="GO:0033314">
    <property type="term" value="P:mitotic DNA replication checkpoint signaling"/>
    <property type="evidence" value="ECO:0007669"/>
    <property type="project" value="TreeGrafter"/>
</dbReference>
<dbReference type="CDD" id="cd18140">
    <property type="entry name" value="HLD_clamp_RFC"/>
    <property type="match status" value="1"/>
</dbReference>
<dbReference type="InterPro" id="IPR057927">
    <property type="entry name" value="RAD24-like_helical"/>
</dbReference>
<keyword evidence="7" id="KW-0131">Cell cycle</keyword>
<evidence type="ECO:0000256" key="1">
    <source>
        <dbReference type="ARBA" id="ARBA00004123"/>
    </source>
</evidence>
<dbReference type="GO" id="GO:0003682">
    <property type="term" value="F:chromatin binding"/>
    <property type="evidence" value="ECO:0007669"/>
    <property type="project" value="TreeGrafter"/>
</dbReference>
<dbReference type="AlphaFoldDB" id="A0A0B7N0G6"/>
<dbReference type="InterPro" id="IPR047854">
    <property type="entry name" value="RFC_lid"/>
</dbReference>
<gene>
    <name evidence="10" type="primary">PARPA_02393.1 scaffold 4223</name>
</gene>
<evidence type="ECO:0000256" key="5">
    <source>
        <dbReference type="ARBA" id="ARBA00022840"/>
    </source>
</evidence>
<keyword evidence="11" id="KW-1185">Reference proteome</keyword>
<dbReference type="STRING" id="35722.A0A0B7N0G6"/>
<dbReference type="InterPro" id="IPR003593">
    <property type="entry name" value="AAA+_ATPase"/>
</dbReference>
<dbReference type="CDD" id="cd00009">
    <property type="entry name" value="AAA"/>
    <property type="match status" value="1"/>
</dbReference>
<evidence type="ECO:0000256" key="3">
    <source>
        <dbReference type="ARBA" id="ARBA00022741"/>
    </source>
</evidence>
<evidence type="ECO:0000256" key="2">
    <source>
        <dbReference type="ARBA" id="ARBA00006168"/>
    </source>
</evidence>
<dbReference type="GO" id="GO:0003689">
    <property type="term" value="F:DNA clamp loader activity"/>
    <property type="evidence" value="ECO:0007669"/>
    <property type="project" value="TreeGrafter"/>
</dbReference>
<evidence type="ECO:0000256" key="7">
    <source>
        <dbReference type="ARBA" id="ARBA00023306"/>
    </source>
</evidence>
<keyword evidence="4" id="KW-0227">DNA damage</keyword>
<dbReference type="SMART" id="SM00382">
    <property type="entry name" value="AAA"/>
    <property type="match status" value="1"/>
</dbReference>
<protein>
    <recommendedName>
        <fullName evidence="9">AAA+ ATPase domain-containing protein</fullName>
    </recommendedName>
</protein>
<dbReference type="InterPro" id="IPR027417">
    <property type="entry name" value="P-loop_NTPase"/>
</dbReference>
<evidence type="ECO:0000313" key="10">
    <source>
        <dbReference type="EMBL" id="CEP08975.1"/>
    </source>
</evidence>
<dbReference type="PANTHER" id="PTHR12172">
    <property type="entry name" value="CELL CYCLE CHECKPOINT PROTEIN RAD17"/>
    <property type="match status" value="1"/>
</dbReference>
<dbReference type="InterPro" id="IPR004582">
    <property type="entry name" value="Checkpoint_prot_Rad17_Rad24"/>
</dbReference>
<dbReference type="GO" id="GO:0006281">
    <property type="term" value="P:DNA repair"/>
    <property type="evidence" value="ECO:0007669"/>
    <property type="project" value="InterPro"/>
</dbReference>
<dbReference type="GO" id="GO:0005634">
    <property type="term" value="C:nucleus"/>
    <property type="evidence" value="ECO:0007669"/>
    <property type="project" value="UniProtKB-SubCell"/>
</dbReference>
<evidence type="ECO:0000313" key="11">
    <source>
        <dbReference type="Proteomes" id="UP000054107"/>
    </source>
</evidence>
<accession>A0A0B7N0G6</accession>
<evidence type="ECO:0000256" key="8">
    <source>
        <dbReference type="SAM" id="MobiDB-lite"/>
    </source>
</evidence>
<keyword evidence="6" id="KW-0539">Nucleus</keyword>
<feature type="region of interest" description="Disordered" evidence="8">
    <location>
        <begin position="1"/>
        <end position="27"/>
    </location>
</feature>
<dbReference type="GO" id="GO:0000077">
    <property type="term" value="P:DNA damage checkpoint signaling"/>
    <property type="evidence" value="ECO:0007669"/>
    <property type="project" value="TreeGrafter"/>
</dbReference>
<dbReference type="Gene3D" id="3.40.50.300">
    <property type="entry name" value="P-loop containing nucleotide triphosphate hydrolases"/>
    <property type="match status" value="1"/>
</dbReference>
<organism evidence="10 11">
    <name type="scientific">Parasitella parasitica</name>
    <dbReference type="NCBI Taxonomy" id="35722"/>
    <lineage>
        <taxon>Eukaryota</taxon>
        <taxon>Fungi</taxon>
        <taxon>Fungi incertae sedis</taxon>
        <taxon>Mucoromycota</taxon>
        <taxon>Mucoromycotina</taxon>
        <taxon>Mucoromycetes</taxon>
        <taxon>Mucorales</taxon>
        <taxon>Mucorineae</taxon>
        <taxon>Mucoraceae</taxon>
        <taxon>Parasitella</taxon>
    </lineage>
</organism>
<dbReference type="EMBL" id="LN720763">
    <property type="protein sequence ID" value="CEP08975.1"/>
    <property type="molecule type" value="Genomic_DNA"/>
</dbReference>
<name>A0A0B7N0G6_9FUNG</name>
<keyword evidence="5" id="KW-0067">ATP-binding</keyword>
<dbReference type="Gene3D" id="1.10.8.60">
    <property type="match status" value="1"/>
</dbReference>
<evidence type="ECO:0000256" key="4">
    <source>
        <dbReference type="ARBA" id="ARBA00022763"/>
    </source>
</evidence>
<dbReference type="SUPFAM" id="SSF52540">
    <property type="entry name" value="P-loop containing nucleoside triphosphate hydrolases"/>
    <property type="match status" value="1"/>
</dbReference>
<dbReference type="Pfam" id="PF03215">
    <property type="entry name" value="Rad17"/>
    <property type="match status" value="1"/>
</dbReference>
<dbReference type="GO" id="GO:0005524">
    <property type="term" value="F:ATP binding"/>
    <property type="evidence" value="ECO:0007669"/>
    <property type="project" value="UniProtKB-KW"/>
</dbReference>
<feature type="domain" description="AAA+ ATPase" evidence="9">
    <location>
        <begin position="70"/>
        <end position="216"/>
    </location>
</feature>
<dbReference type="OrthoDB" id="10265971at2759"/>
<dbReference type="Pfam" id="PF25812">
    <property type="entry name" value="RAD24_helical"/>
    <property type="match status" value="1"/>
</dbReference>
<reference evidence="10 11" key="1">
    <citation type="submission" date="2014-09" db="EMBL/GenBank/DDBJ databases">
        <authorList>
            <person name="Ellenberger Sabrina"/>
        </authorList>
    </citation>
    <scope>NUCLEOTIDE SEQUENCE [LARGE SCALE GENOMIC DNA]</scope>
    <source>
        <strain evidence="10 11">CBS 412.66</strain>
    </source>
</reference>
<comment type="subcellular location">
    <subcellularLocation>
        <location evidence="1">Nucleus</location>
    </subcellularLocation>
</comment>
<sequence>MDRWNFVLPSTPSQHSAKRKRSQSEEDPQNYLWVDHYAPKTVEDVCVRGDKVKELRNAIDYSSIGNKQGHTKILLLTGQSGIGKSTLARLLCKSMDYDLIEWTNPINEYDSRETHVHTMTLFGRFLSSAILKRSERQIVFVDDMPDLTTEGIKQQLHSLLRNIVYSPTKFLLIMIVTDAWMESSSSSYNSYDSKLNRHIDILPTELTTDLRVRQIKFNPVTKANMTKALKYILAQEEASIEKETLEDLIEKSDGDIRATINNLQFECLHELKSKKKVPAKKKSTDKAPFDDKLGPLSLFHALGKVLYAKRNPSGTYESKPEHILAKLPVDNDMFISYLHQNYSEFFDDMESCSTLLGYLSDADTIRSQLDWQDTDASIYRGLVSIRGIMINPPRQSITYRKQPFEKPRFYQAQLETRQHKLEKTYNEFMASVRCRTEAYELEEQMEYQEDPVQDFSEDEFDDIYGDGDELAALMDY</sequence>
<evidence type="ECO:0000256" key="6">
    <source>
        <dbReference type="ARBA" id="ARBA00023242"/>
    </source>
</evidence>
<dbReference type="PANTHER" id="PTHR12172:SF0">
    <property type="entry name" value="CELL CYCLE CHECKPOINT PROTEIN RAD17"/>
    <property type="match status" value="1"/>
</dbReference>
<evidence type="ECO:0000259" key="9">
    <source>
        <dbReference type="SMART" id="SM00382"/>
    </source>
</evidence>
<keyword evidence="3" id="KW-0547">Nucleotide-binding</keyword>
<comment type="similarity">
    <text evidence="2">Belongs to the rad17/RAD24 family.</text>
</comment>
<proteinExistence type="inferred from homology"/>